<proteinExistence type="inferred from homology"/>
<gene>
    <name evidence="5" type="ORF">JTE90_013224</name>
</gene>
<comment type="similarity">
    <text evidence="2">Belongs to the NRDE2 family.</text>
</comment>
<keyword evidence="6" id="KW-1185">Reference proteome</keyword>
<dbReference type="InterPro" id="IPR011990">
    <property type="entry name" value="TPR-like_helical_dom_sf"/>
</dbReference>
<dbReference type="GO" id="GO:0006396">
    <property type="term" value="P:RNA processing"/>
    <property type="evidence" value="ECO:0007669"/>
    <property type="project" value="InterPro"/>
</dbReference>
<sequence>MPTASLFPAYQGNQSSSSTSNNGPSLFPAYAPYSEEIPGNTGKDWLCNSSYSPATFQDVFETQRETPAEKSVSKDIKSKKKKRTPQKSIEKDTISQINIQRISLTHVPSSFQVSESNSIRAQLNRCNFLEETGLSLERAYWVDSNCDRENIYYDSLEEKKVAKFKMDIRNFLGCSLEEIKLFTQQTPNKSKDSVLRYFSKKAVKQIKKSANPEEVLIPPKESLPSSSLEFVPLSRDYKNSETFKNDLKSNFDGVSTSWKSDSFKTEKPEQIDVPYVDLDNDLRNKTIIFNKKLAETPQNIQLWMDFVDFQEELYMSKTEQFTESFLIEKKVAILDKALKHNPKSVQLNIAKLNLCRSIWKIETVIEHWDKLIFLNPNDPSVWQEYVTFVLTDITYFSVPRVLKVFSKCLKTLSNLSEGIIESHSVSSEIVYNMLDIFHQVCFILKSCGYTEKAVAAYQALIEFNLFDDVYTKSLPVSEKISCFEPFWDSGAARIGEDGAIGWSSTISQQKISFEKTVFQSDLSYQEDEILCKKLPEWKTWLEFEHLRELHLWLPWKPNPEYDQTDDDIEDIDRTVPFDDISKFLFAVYQDQAKFLLIKNFINFLGFNPHSFQSCLCTESDTNSHTSIYNFDIISKTLKDTLFHSKPSCPLYFEMSIWTKDRIGFVKNIFAQAIEVFPSEYKVLVSLLWLKFLQDSALNCGNLGESMDSVKKFAKNMLKEPENRNCLLLWFEYIKIESLSGLETKAKKTFETLLSSSTNAVANGSLDMKEVWYFVRSYIDFCLYDLPSGSKLLSNSEIIWILLCVGSRETYSPCKNELIKPTMIFKALAGFKNYLIGEMKTVNASSKLCYCLHPSSYSFLDCVKCFTYLQYFTQGLDSAIQGLKDAAQMAEDKIEISIERNISEELCAFQANILNFHTESTTYSMKPLISYLYDAIQKYPGSAKLLHLLLKWRSASSVVSPTRRFFAKILKEHFKTKPITWIFAIASELSIAYLISEQSALDYKVESSCLGLKWKIRNLYERAVNSSLCSHKPILWRSYLKFEVMHNEEDRAKSVFHRAMQNCGWSKELLMEGIEYFTDDLRQIIDFMTEKHIRIHTPLEEINLLMEHGVPNFE</sequence>
<name>A0AAV6VE43_9ARAC</name>
<feature type="region of interest" description="Disordered" evidence="4">
    <location>
        <begin position="63"/>
        <end position="88"/>
    </location>
</feature>
<dbReference type="Pfam" id="PF08424">
    <property type="entry name" value="NRDE-2"/>
    <property type="match status" value="1"/>
</dbReference>
<keyword evidence="3" id="KW-0539">Nucleus</keyword>
<reference evidence="5 6" key="1">
    <citation type="journal article" date="2022" name="Nat. Ecol. Evol.">
        <title>A masculinizing supergene underlies an exaggerated male reproductive morph in a spider.</title>
        <authorList>
            <person name="Hendrickx F."/>
            <person name="De Corte Z."/>
            <person name="Sonet G."/>
            <person name="Van Belleghem S.M."/>
            <person name="Kostlbacher S."/>
            <person name="Vangestel C."/>
        </authorList>
    </citation>
    <scope>NUCLEOTIDE SEQUENCE [LARGE SCALE GENOMIC DNA]</scope>
    <source>
        <strain evidence="5">W744_W776</strain>
    </source>
</reference>
<feature type="region of interest" description="Disordered" evidence="4">
    <location>
        <begin position="1"/>
        <end position="31"/>
    </location>
</feature>
<organism evidence="5 6">
    <name type="scientific">Oedothorax gibbosus</name>
    <dbReference type="NCBI Taxonomy" id="931172"/>
    <lineage>
        <taxon>Eukaryota</taxon>
        <taxon>Metazoa</taxon>
        <taxon>Ecdysozoa</taxon>
        <taxon>Arthropoda</taxon>
        <taxon>Chelicerata</taxon>
        <taxon>Arachnida</taxon>
        <taxon>Araneae</taxon>
        <taxon>Araneomorphae</taxon>
        <taxon>Entelegynae</taxon>
        <taxon>Araneoidea</taxon>
        <taxon>Linyphiidae</taxon>
        <taxon>Erigoninae</taxon>
        <taxon>Oedothorax</taxon>
    </lineage>
</organism>
<feature type="compositionally biased region" description="Low complexity" evidence="4">
    <location>
        <begin position="11"/>
        <end position="25"/>
    </location>
</feature>
<dbReference type="SUPFAM" id="SSF48452">
    <property type="entry name" value="TPR-like"/>
    <property type="match status" value="2"/>
</dbReference>
<evidence type="ECO:0000313" key="5">
    <source>
        <dbReference type="EMBL" id="KAG8194466.1"/>
    </source>
</evidence>
<dbReference type="Proteomes" id="UP000827092">
    <property type="component" value="Unassembled WGS sequence"/>
</dbReference>
<dbReference type="Gene3D" id="1.25.40.10">
    <property type="entry name" value="Tetratricopeptide repeat domain"/>
    <property type="match status" value="2"/>
</dbReference>
<dbReference type="GO" id="GO:1902369">
    <property type="term" value="P:negative regulation of RNA catabolic process"/>
    <property type="evidence" value="ECO:0007669"/>
    <property type="project" value="TreeGrafter"/>
</dbReference>
<evidence type="ECO:0000256" key="3">
    <source>
        <dbReference type="ARBA" id="ARBA00023242"/>
    </source>
</evidence>
<evidence type="ECO:0000256" key="4">
    <source>
        <dbReference type="SAM" id="MobiDB-lite"/>
    </source>
</evidence>
<protein>
    <recommendedName>
        <fullName evidence="7">Protein NRDE2-like protein</fullName>
    </recommendedName>
</protein>
<dbReference type="GO" id="GO:0031048">
    <property type="term" value="P:regulatory ncRNA-mediated heterochromatin formation"/>
    <property type="evidence" value="ECO:0007669"/>
    <property type="project" value="TreeGrafter"/>
</dbReference>
<dbReference type="PANTHER" id="PTHR13471:SF0">
    <property type="entry name" value="NUCLEAR EXOSOME REGULATOR NRDE2"/>
    <property type="match status" value="1"/>
</dbReference>
<evidence type="ECO:0008006" key="7">
    <source>
        <dbReference type="Google" id="ProtNLM"/>
    </source>
</evidence>
<dbReference type="SMART" id="SM00386">
    <property type="entry name" value="HAT"/>
    <property type="match status" value="5"/>
</dbReference>
<dbReference type="InterPro" id="IPR003107">
    <property type="entry name" value="HAT"/>
</dbReference>
<evidence type="ECO:0000313" key="6">
    <source>
        <dbReference type="Proteomes" id="UP000827092"/>
    </source>
</evidence>
<dbReference type="GO" id="GO:0071013">
    <property type="term" value="C:catalytic step 2 spliceosome"/>
    <property type="evidence" value="ECO:0007669"/>
    <property type="project" value="TreeGrafter"/>
</dbReference>
<dbReference type="InterPro" id="IPR013633">
    <property type="entry name" value="NRDE-2"/>
</dbReference>
<comment type="caution">
    <text evidence="5">The sequence shown here is derived from an EMBL/GenBank/DDBJ whole genome shotgun (WGS) entry which is preliminary data.</text>
</comment>
<evidence type="ECO:0000256" key="2">
    <source>
        <dbReference type="ARBA" id="ARBA00009265"/>
    </source>
</evidence>
<dbReference type="EMBL" id="JAFNEN010000102">
    <property type="protein sequence ID" value="KAG8194466.1"/>
    <property type="molecule type" value="Genomic_DNA"/>
</dbReference>
<feature type="compositionally biased region" description="Basic and acidic residues" evidence="4">
    <location>
        <begin position="63"/>
        <end position="76"/>
    </location>
</feature>
<accession>A0AAV6VE43</accession>
<dbReference type="AlphaFoldDB" id="A0AAV6VE43"/>
<evidence type="ECO:0000256" key="1">
    <source>
        <dbReference type="ARBA" id="ARBA00004123"/>
    </source>
</evidence>
<dbReference type="PANTHER" id="PTHR13471">
    <property type="entry name" value="TETRATRICOPEPTIDE-LIKE HELICAL"/>
    <property type="match status" value="1"/>
</dbReference>
<comment type="subcellular location">
    <subcellularLocation>
        <location evidence="1">Nucleus</location>
    </subcellularLocation>
</comment>